<dbReference type="SUPFAM" id="SSF57850">
    <property type="entry name" value="RING/U-box"/>
    <property type="match status" value="1"/>
</dbReference>
<reference evidence="16 17" key="1">
    <citation type="journal article" date="2020" name="BMC Genomics">
        <title>Correction to: Identification and distribution of gene clusters required for synthesis of sphingolipid metabolism inhibitors in diverse species of the filamentous fungus Fusarium.</title>
        <authorList>
            <person name="Kim H.S."/>
            <person name="Lohmar J.M."/>
            <person name="Busman M."/>
            <person name="Brown D.W."/>
            <person name="Naumann T.A."/>
            <person name="Divon H.H."/>
            <person name="Lysoe E."/>
            <person name="Uhlig S."/>
            <person name="Proctor R.H."/>
        </authorList>
    </citation>
    <scope>NUCLEOTIDE SEQUENCE [LARGE SCALE GENOMIC DNA]</scope>
    <source>
        <strain evidence="16 17">NRRL 25214</strain>
    </source>
</reference>
<dbReference type="EMBL" id="JABEVY010000162">
    <property type="protein sequence ID" value="KAF5245474.1"/>
    <property type="molecule type" value="Genomic_DNA"/>
</dbReference>
<dbReference type="FunFam" id="3.30.40.10:FF:000287">
    <property type="entry name" value="RING finger membrane protein"/>
    <property type="match status" value="1"/>
</dbReference>
<proteinExistence type="predicted"/>
<evidence type="ECO:0000256" key="3">
    <source>
        <dbReference type="ARBA" id="ARBA00004906"/>
    </source>
</evidence>
<dbReference type="CDD" id="cd16702">
    <property type="entry name" value="RING_CH-C4HC3_MARCH6"/>
    <property type="match status" value="1"/>
</dbReference>
<dbReference type="PANTHER" id="PTHR13145">
    <property type="entry name" value="SSM4 PROTEIN"/>
    <property type="match status" value="1"/>
</dbReference>
<dbReference type="GO" id="GO:0008270">
    <property type="term" value="F:zinc ion binding"/>
    <property type="evidence" value="ECO:0007669"/>
    <property type="project" value="UniProtKB-KW"/>
</dbReference>
<feature type="non-terminal residue" evidence="16">
    <location>
        <position position="303"/>
    </location>
</feature>
<dbReference type="PROSITE" id="PS51292">
    <property type="entry name" value="ZF_RING_CH"/>
    <property type="match status" value="1"/>
</dbReference>
<comment type="catalytic activity">
    <reaction evidence="1">
        <text>S-ubiquitinyl-[E2 ubiquitin-conjugating enzyme]-L-cysteine + [acceptor protein]-L-lysine = [E2 ubiquitin-conjugating enzyme]-L-cysteine + N(6)-ubiquitinyl-[acceptor protein]-L-lysine.</text>
        <dbReference type="EC" id="2.3.2.27"/>
    </reaction>
</comment>
<evidence type="ECO:0000256" key="1">
    <source>
        <dbReference type="ARBA" id="ARBA00000900"/>
    </source>
</evidence>
<gene>
    <name evidence="16" type="ORF">FANTH_7307</name>
</gene>
<dbReference type="InterPro" id="IPR011016">
    <property type="entry name" value="Znf_RING-CH"/>
</dbReference>
<dbReference type="InterPro" id="IPR013083">
    <property type="entry name" value="Znf_RING/FYVE/PHD"/>
</dbReference>
<evidence type="ECO:0000256" key="10">
    <source>
        <dbReference type="ARBA" id="ARBA00022833"/>
    </source>
</evidence>
<keyword evidence="17" id="KW-1185">Reference proteome</keyword>
<evidence type="ECO:0000256" key="2">
    <source>
        <dbReference type="ARBA" id="ARBA00004141"/>
    </source>
</evidence>
<evidence type="ECO:0000313" key="16">
    <source>
        <dbReference type="EMBL" id="KAF5245474.1"/>
    </source>
</evidence>
<keyword evidence="8" id="KW-0863">Zinc-finger</keyword>
<evidence type="ECO:0000256" key="5">
    <source>
        <dbReference type="ARBA" id="ARBA00022679"/>
    </source>
</evidence>
<evidence type="ECO:0000256" key="9">
    <source>
        <dbReference type="ARBA" id="ARBA00022786"/>
    </source>
</evidence>
<evidence type="ECO:0000256" key="7">
    <source>
        <dbReference type="ARBA" id="ARBA00022723"/>
    </source>
</evidence>
<dbReference type="AlphaFoldDB" id="A0A8H4ZEZ3"/>
<dbReference type="Pfam" id="PF12906">
    <property type="entry name" value="RINGv"/>
    <property type="match status" value="1"/>
</dbReference>
<sequence length="303" mass="33986">MEDPTSIAKAKSLHRTSTRSDDLLQPQDNPSICRICRGEGTPEEPLFYPCKCSGSIKYVHQDCLMEWLSHSQKKYCELCKTSFRFTKLYAPDMPQSLPVHIFIGHMARYFFQNVLVWLRAALAISVWLCWLPYFMRTIWSFMFWVSDEGFGNTSMMARSNDTASSTANSLRGMSPSALNFETCPASPLFVATTTPASVANTLLDGLSEQNISDFFARMMSIWGVAFKSDRPGSTNTTSSPSMSVPPTLLGEVAFLNNLTRNPTLNRAVISILEGQIITVLVIVCFILVILVRDYVVQQQPEMN</sequence>
<dbReference type="Proteomes" id="UP000573603">
    <property type="component" value="Unassembled WGS sequence"/>
</dbReference>
<dbReference type="GO" id="GO:0005789">
    <property type="term" value="C:endoplasmic reticulum membrane"/>
    <property type="evidence" value="ECO:0007669"/>
    <property type="project" value="TreeGrafter"/>
</dbReference>
<dbReference type="GO" id="GO:0036503">
    <property type="term" value="P:ERAD pathway"/>
    <property type="evidence" value="ECO:0007669"/>
    <property type="project" value="TreeGrafter"/>
</dbReference>
<evidence type="ECO:0000256" key="11">
    <source>
        <dbReference type="ARBA" id="ARBA00022989"/>
    </source>
</evidence>
<feature type="region of interest" description="Disordered" evidence="13">
    <location>
        <begin position="1"/>
        <end position="23"/>
    </location>
</feature>
<keyword evidence="5" id="KW-0808">Transferase</keyword>
<keyword evidence="12 14" id="KW-0472">Membrane</keyword>
<keyword evidence="6 14" id="KW-0812">Transmembrane</keyword>
<evidence type="ECO:0000256" key="14">
    <source>
        <dbReference type="SAM" id="Phobius"/>
    </source>
</evidence>
<dbReference type="Gene3D" id="3.30.40.10">
    <property type="entry name" value="Zinc/RING finger domain, C3HC4 (zinc finger)"/>
    <property type="match status" value="1"/>
</dbReference>
<keyword evidence="10" id="KW-0862">Zinc</keyword>
<feature type="transmembrane region" description="Helical" evidence="14">
    <location>
        <begin position="116"/>
        <end position="135"/>
    </location>
</feature>
<comment type="caution">
    <text evidence="16">The sequence shown here is derived from an EMBL/GenBank/DDBJ whole genome shotgun (WGS) entry which is preliminary data.</text>
</comment>
<organism evidence="16 17">
    <name type="scientific">Fusarium anthophilum</name>
    <dbReference type="NCBI Taxonomy" id="48485"/>
    <lineage>
        <taxon>Eukaryota</taxon>
        <taxon>Fungi</taxon>
        <taxon>Dikarya</taxon>
        <taxon>Ascomycota</taxon>
        <taxon>Pezizomycotina</taxon>
        <taxon>Sordariomycetes</taxon>
        <taxon>Hypocreomycetidae</taxon>
        <taxon>Hypocreales</taxon>
        <taxon>Nectriaceae</taxon>
        <taxon>Fusarium</taxon>
        <taxon>Fusarium fujikuroi species complex</taxon>
    </lineage>
</organism>
<protein>
    <recommendedName>
        <fullName evidence="4">RING-type E3 ubiquitin transferase</fullName>
        <ecNumber evidence="4">2.3.2.27</ecNumber>
    </recommendedName>
</protein>
<evidence type="ECO:0000256" key="12">
    <source>
        <dbReference type="ARBA" id="ARBA00023136"/>
    </source>
</evidence>
<evidence type="ECO:0000313" key="17">
    <source>
        <dbReference type="Proteomes" id="UP000573603"/>
    </source>
</evidence>
<dbReference type="PANTHER" id="PTHR13145:SF0">
    <property type="entry name" value="E3 UBIQUITIN-PROTEIN LIGASE MARCHF6"/>
    <property type="match status" value="1"/>
</dbReference>
<feature type="transmembrane region" description="Helical" evidence="14">
    <location>
        <begin position="267"/>
        <end position="291"/>
    </location>
</feature>
<feature type="domain" description="RING-CH-type" evidence="15">
    <location>
        <begin position="25"/>
        <end position="86"/>
    </location>
</feature>
<dbReference type="GO" id="GO:0061630">
    <property type="term" value="F:ubiquitin protein ligase activity"/>
    <property type="evidence" value="ECO:0007669"/>
    <property type="project" value="UniProtKB-EC"/>
</dbReference>
<accession>A0A8H4ZEZ3</accession>
<keyword evidence="11 14" id="KW-1133">Transmembrane helix</keyword>
<dbReference type="EC" id="2.3.2.27" evidence="4"/>
<name>A0A8H4ZEZ3_9HYPO</name>
<evidence type="ECO:0000259" key="15">
    <source>
        <dbReference type="PROSITE" id="PS51292"/>
    </source>
</evidence>
<comment type="pathway">
    <text evidence="3">Protein modification; protein ubiquitination.</text>
</comment>
<evidence type="ECO:0000256" key="8">
    <source>
        <dbReference type="ARBA" id="ARBA00022771"/>
    </source>
</evidence>
<comment type="subcellular location">
    <subcellularLocation>
        <location evidence="2">Membrane</location>
        <topology evidence="2">Multi-pass membrane protein</topology>
    </subcellularLocation>
</comment>
<keyword evidence="9" id="KW-0833">Ubl conjugation pathway</keyword>
<keyword evidence="7" id="KW-0479">Metal-binding</keyword>
<evidence type="ECO:0000256" key="4">
    <source>
        <dbReference type="ARBA" id="ARBA00012483"/>
    </source>
</evidence>
<evidence type="ECO:0000256" key="6">
    <source>
        <dbReference type="ARBA" id="ARBA00022692"/>
    </source>
</evidence>
<evidence type="ECO:0000256" key="13">
    <source>
        <dbReference type="SAM" id="MobiDB-lite"/>
    </source>
</evidence>
<dbReference type="SMART" id="SM00744">
    <property type="entry name" value="RINGv"/>
    <property type="match status" value="1"/>
</dbReference>